<dbReference type="SUPFAM" id="SSF55874">
    <property type="entry name" value="ATPase domain of HSP90 chaperone/DNA topoisomerase II/histidine kinase"/>
    <property type="match status" value="1"/>
</dbReference>
<evidence type="ECO:0000313" key="4">
    <source>
        <dbReference type="EMBL" id="MCG2616393.1"/>
    </source>
</evidence>
<evidence type="ECO:0000256" key="2">
    <source>
        <dbReference type="SAM" id="Phobius"/>
    </source>
</evidence>
<dbReference type="Proteomes" id="UP001165367">
    <property type="component" value="Unassembled WGS sequence"/>
</dbReference>
<keyword evidence="2" id="KW-0812">Transmembrane</keyword>
<feature type="domain" description="Signal transduction histidine kinase internal region" evidence="3">
    <location>
        <begin position="151"/>
        <end position="229"/>
    </location>
</feature>
<feature type="transmembrane region" description="Helical" evidence="2">
    <location>
        <begin position="46"/>
        <end position="64"/>
    </location>
</feature>
<dbReference type="SUPFAM" id="SSF103473">
    <property type="entry name" value="MFS general substrate transporter"/>
    <property type="match status" value="1"/>
</dbReference>
<gene>
    <name evidence="4" type="ORF">LZZ85_18985</name>
</gene>
<dbReference type="GO" id="GO:0016301">
    <property type="term" value="F:kinase activity"/>
    <property type="evidence" value="ECO:0007669"/>
    <property type="project" value="UniProtKB-KW"/>
</dbReference>
<evidence type="ECO:0000256" key="1">
    <source>
        <dbReference type="SAM" id="Coils"/>
    </source>
</evidence>
<protein>
    <submittedName>
        <fullName evidence="4">Histidine kinase</fullName>
    </submittedName>
</protein>
<organism evidence="4 5">
    <name type="scientific">Terrimonas ginsenosidimutans</name>
    <dbReference type="NCBI Taxonomy" id="2908004"/>
    <lineage>
        <taxon>Bacteria</taxon>
        <taxon>Pseudomonadati</taxon>
        <taxon>Bacteroidota</taxon>
        <taxon>Chitinophagia</taxon>
        <taxon>Chitinophagales</taxon>
        <taxon>Chitinophagaceae</taxon>
        <taxon>Terrimonas</taxon>
    </lineage>
</organism>
<dbReference type="Pfam" id="PF06580">
    <property type="entry name" value="His_kinase"/>
    <property type="match status" value="1"/>
</dbReference>
<keyword evidence="2" id="KW-0472">Membrane</keyword>
<sequence>MSTIRFKDFFGSRNYFFFAGLLAIPVWIAVNAYVETLNVPDSEAVAGSMTAGFFLSVFSGRFIIGSWTDRTGRFSNNFIGTIAVITVLLVSWLCFHAAFPFGRRTGLNLATFLLPLLMSGFGIGAVAKMIRANTQRQLSEARNAAAQSKGELQLLQSQLSPHFLFNTLNNLYGLSITQHEKIPPLLLRLSDLLRYSVYEAGETYVPLKMEMEYISNYIEFEKIRMGQRLVLETDLATSISADIKIAPMLLIVFVENAFKFAGNTSARQCFIDIKMAIENDVIIFKASNSYSSEQDQRKLPGKNSGMGLTNVYKRLELLYPFEHILNINQEPEQYTIMLQLKARR</sequence>
<evidence type="ECO:0000313" key="5">
    <source>
        <dbReference type="Proteomes" id="UP001165367"/>
    </source>
</evidence>
<comment type="caution">
    <text evidence="4">The sequence shown here is derived from an EMBL/GenBank/DDBJ whole genome shotgun (WGS) entry which is preliminary data.</text>
</comment>
<feature type="transmembrane region" description="Helical" evidence="2">
    <location>
        <begin position="76"/>
        <end position="99"/>
    </location>
</feature>
<keyword evidence="2" id="KW-1133">Transmembrane helix</keyword>
<dbReference type="InterPro" id="IPR050640">
    <property type="entry name" value="Bact_2-comp_sensor_kinase"/>
</dbReference>
<dbReference type="InterPro" id="IPR036890">
    <property type="entry name" value="HATPase_C_sf"/>
</dbReference>
<reference evidence="4" key="1">
    <citation type="submission" date="2022-01" db="EMBL/GenBank/DDBJ databases">
        <authorList>
            <person name="Jo J.-H."/>
            <person name="Im W.-T."/>
        </authorList>
    </citation>
    <scope>NUCLEOTIDE SEQUENCE</scope>
    <source>
        <strain evidence="4">NA20</strain>
    </source>
</reference>
<feature type="transmembrane region" description="Helical" evidence="2">
    <location>
        <begin position="15"/>
        <end position="34"/>
    </location>
</feature>
<dbReference type="InterPro" id="IPR036259">
    <property type="entry name" value="MFS_trans_sf"/>
</dbReference>
<name>A0ABS9KVT2_9BACT</name>
<proteinExistence type="predicted"/>
<dbReference type="PANTHER" id="PTHR34220:SF7">
    <property type="entry name" value="SENSOR HISTIDINE KINASE YPDA"/>
    <property type="match status" value="1"/>
</dbReference>
<feature type="transmembrane region" description="Helical" evidence="2">
    <location>
        <begin position="105"/>
        <end position="127"/>
    </location>
</feature>
<keyword evidence="4" id="KW-0418">Kinase</keyword>
<keyword evidence="5" id="KW-1185">Reference proteome</keyword>
<keyword evidence="4" id="KW-0808">Transferase</keyword>
<feature type="coiled-coil region" evidence="1">
    <location>
        <begin position="131"/>
        <end position="158"/>
    </location>
</feature>
<accession>A0ABS9KVT2</accession>
<dbReference type="PANTHER" id="PTHR34220">
    <property type="entry name" value="SENSOR HISTIDINE KINASE YPDA"/>
    <property type="match status" value="1"/>
</dbReference>
<keyword evidence="1" id="KW-0175">Coiled coil</keyword>
<evidence type="ECO:0000259" key="3">
    <source>
        <dbReference type="Pfam" id="PF06580"/>
    </source>
</evidence>
<dbReference type="InterPro" id="IPR010559">
    <property type="entry name" value="Sig_transdc_His_kin_internal"/>
</dbReference>
<dbReference type="EMBL" id="JAKLTR010000013">
    <property type="protein sequence ID" value="MCG2616393.1"/>
    <property type="molecule type" value="Genomic_DNA"/>
</dbReference>
<dbReference type="RefSeq" id="WP_237874930.1">
    <property type="nucleotide sequence ID" value="NZ_JAKLTR010000013.1"/>
</dbReference>